<reference evidence="3" key="1">
    <citation type="journal article" date="2019" name="Int. J. Syst. Evol. Microbiol.">
        <title>The Global Catalogue of Microorganisms (GCM) 10K type strain sequencing project: providing services to taxonomists for standard genome sequencing and annotation.</title>
        <authorList>
            <consortium name="The Broad Institute Genomics Platform"/>
            <consortium name="The Broad Institute Genome Sequencing Center for Infectious Disease"/>
            <person name="Wu L."/>
            <person name="Ma J."/>
        </authorList>
    </citation>
    <scope>NUCLEOTIDE SEQUENCE [LARGE SCALE GENOMIC DNA]</scope>
    <source>
        <strain evidence="3">CCUG 63682</strain>
    </source>
</reference>
<keyword evidence="1" id="KW-1133">Transmembrane helix</keyword>
<keyword evidence="3" id="KW-1185">Reference proteome</keyword>
<feature type="transmembrane region" description="Helical" evidence="1">
    <location>
        <begin position="136"/>
        <end position="153"/>
    </location>
</feature>
<name>A0ABV9N8A3_9FLAO</name>
<dbReference type="Pfam" id="PF14093">
    <property type="entry name" value="DUF4271"/>
    <property type="match status" value="1"/>
</dbReference>
<keyword evidence="1" id="KW-0472">Membrane</keyword>
<sequence length="217" mass="25195">MLREIVSNEWFTIFILVGLVLITLSKFLFARRFDDFLAVVGNSRYLKIYARDQKFIDGFDMFMFFNLIISVSIFSFLVYSQFVSAAEFDLSQFFKLLFGIGAIVLIKVLLERLIGSLFEIDTLIDSYLFQKTTYKNYTGFVLLPINILLVYALTPSKGIIYAVFGLIVLINLIGFITSFKNHQKTLLNNFFYFILYLCALEIGPYLILYKLFLDYTA</sequence>
<feature type="transmembrane region" description="Helical" evidence="1">
    <location>
        <begin position="12"/>
        <end position="29"/>
    </location>
</feature>
<evidence type="ECO:0000256" key="1">
    <source>
        <dbReference type="SAM" id="Phobius"/>
    </source>
</evidence>
<dbReference type="EMBL" id="JBHSGP010000014">
    <property type="protein sequence ID" value="MFC4723163.1"/>
    <property type="molecule type" value="Genomic_DNA"/>
</dbReference>
<accession>A0ABV9N8A3</accession>
<evidence type="ECO:0000313" key="2">
    <source>
        <dbReference type="EMBL" id="MFC4723163.1"/>
    </source>
</evidence>
<feature type="transmembrane region" description="Helical" evidence="1">
    <location>
        <begin position="61"/>
        <end position="80"/>
    </location>
</feature>
<dbReference type="RefSeq" id="WP_387964302.1">
    <property type="nucleotide sequence ID" value="NZ_JBHSGP010000014.1"/>
</dbReference>
<organism evidence="2 3">
    <name type="scientific">Geojedonia litorea</name>
    <dbReference type="NCBI Taxonomy" id="1268269"/>
    <lineage>
        <taxon>Bacteria</taxon>
        <taxon>Pseudomonadati</taxon>
        <taxon>Bacteroidota</taxon>
        <taxon>Flavobacteriia</taxon>
        <taxon>Flavobacteriales</taxon>
        <taxon>Flavobacteriaceae</taxon>
        <taxon>Geojedonia</taxon>
    </lineage>
</organism>
<gene>
    <name evidence="2" type="ORF">ACFO5O_12575</name>
</gene>
<dbReference type="Proteomes" id="UP001595953">
    <property type="component" value="Unassembled WGS sequence"/>
</dbReference>
<keyword evidence="1" id="KW-0812">Transmembrane</keyword>
<feature type="transmembrane region" description="Helical" evidence="1">
    <location>
        <begin position="159"/>
        <end position="178"/>
    </location>
</feature>
<protein>
    <submittedName>
        <fullName evidence="2">DUF4271 domain-containing protein</fullName>
    </submittedName>
</protein>
<dbReference type="InterPro" id="IPR025367">
    <property type="entry name" value="DUF4271"/>
</dbReference>
<feature type="transmembrane region" description="Helical" evidence="1">
    <location>
        <begin position="190"/>
        <end position="212"/>
    </location>
</feature>
<evidence type="ECO:0000313" key="3">
    <source>
        <dbReference type="Proteomes" id="UP001595953"/>
    </source>
</evidence>
<proteinExistence type="predicted"/>
<comment type="caution">
    <text evidence="2">The sequence shown here is derived from an EMBL/GenBank/DDBJ whole genome shotgun (WGS) entry which is preliminary data.</text>
</comment>
<feature type="transmembrane region" description="Helical" evidence="1">
    <location>
        <begin position="92"/>
        <end position="110"/>
    </location>
</feature>